<name>A0A2P8DA45_9BACT</name>
<dbReference type="InterPro" id="IPR011044">
    <property type="entry name" value="Quino_amine_DH_bsu"/>
</dbReference>
<comment type="catalytic activity">
    <reaction evidence="1">
        <text>ATP + protein L-histidine = ADP + protein N-phospho-L-histidine.</text>
        <dbReference type="EC" id="2.7.13.3"/>
    </reaction>
</comment>
<dbReference type="Gene3D" id="1.10.287.130">
    <property type="match status" value="1"/>
</dbReference>
<keyword evidence="4" id="KW-0472">Membrane</keyword>
<evidence type="ECO:0000259" key="6">
    <source>
        <dbReference type="PROSITE" id="PS50109"/>
    </source>
</evidence>
<evidence type="ECO:0000313" key="7">
    <source>
        <dbReference type="EMBL" id="PSK94096.1"/>
    </source>
</evidence>
<dbReference type="SUPFAM" id="SSF55874">
    <property type="entry name" value="ATPase domain of HSP90 chaperone/DNA topoisomerase II/histidine kinase"/>
    <property type="match status" value="1"/>
</dbReference>
<dbReference type="InterPro" id="IPR036097">
    <property type="entry name" value="HisK_dim/P_sf"/>
</dbReference>
<sequence length="1050" mass="120269">MTRTGSLLLFLLLWQLPLRAAARSQDTSYRKKTRECYLYTQLDDDDGLPQNSVMATYIDPRTGFLWIATQGGIARYDGHNIQGYNAGDDRFSKRFVSLFGTASGQVFSLALDGSLYTIRQNRLLYIPDNRLRINPYPYIYFRGGLCDTAQLGHLGMFGDIPGHDLWPTANYMLPLDRNVLLACGKEQLLLYRNNKLEKTIPFPGIAHYRIIKQQDDIYFVGNSLSGFRFDRNKTRLVPLGREPGLPVMPGEGNLEQVYHAPYYDYLSGQVNCWVKDTFYQLHIVNDRLGVAAAYHLPGMPDDAVTGIMHPERNVIVIGSSSKGIYLYKVQPFRQILKDAGKYTSIYAQMLLDRQRLITSQSWIYNLETDKLEANIYSTQARQIRSFSKDRKGYVYYSWANKLLKLDPVSRKTSVAFPCNGCRDITFTYYDTLDERFWMMSAEQTGYWEQEVFHPVHWATGGPPPQVSSIRHLPGQPLLVATADGIWYYDPAKLQWLAYPETKGRMYRYFTAEERGLRILCSFGEGSVLWSRGKGTMEPLPADRNGYLKFVHTYIPDHRGYLWATTNKGLFRFRESDVLEYKTGGEEPYYEYYDRREGLQTNEFNGAQYPIFNWWNSCLLLSTINGIALFRPDNMPEYRFDEPLYIESVFRSNGERVVMSGFGSGKRSFTDRDLKFQVSTAAWYNSYGLSIAYKLDGNESWKAIDPSKMEIVLSALPAGSHSLQVRKRKGFRDNDYVYSSFDFNIERKYYEQPFFIFLLAMCGLGMLMLFSRMRQLRLIKINKKLSAMVTQKTKALQQSNQQLQQSLTQIEQSQNFRLRLISMLLHDIATPLSSIEKISDMLSGHYAQLDAGTRIEGVGRINRTVRELQALSRQLIDWAQVSLYTGGPVPKPFSLKSLAEEVSMVMAEHEFAAKHNEYIADYEPGDMLVSDPTVLKHIILNVLFNANKYTERGRVSLKIYREQTSLHIIVRDTGTGMQPETVAKLNAYTVITPSEVKSGTAREVGWGLGYQIIFDLLAMLKGTLQVNSIPGEGTEIHILIPVKLPPRNGRK</sequence>
<dbReference type="Proteomes" id="UP000240572">
    <property type="component" value="Unassembled WGS sequence"/>
</dbReference>
<proteinExistence type="predicted"/>
<organism evidence="7 8">
    <name type="scientific">Taibaiella chishuiensis</name>
    <dbReference type="NCBI Taxonomy" id="1434707"/>
    <lineage>
        <taxon>Bacteria</taxon>
        <taxon>Pseudomonadati</taxon>
        <taxon>Bacteroidota</taxon>
        <taxon>Chitinophagia</taxon>
        <taxon>Chitinophagales</taxon>
        <taxon>Chitinophagaceae</taxon>
        <taxon>Taibaiella</taxon>
    </lineage>
</organism>
<feature type="domain" description="Histidine kinase" evidence="6">
    <location>
        <begin position="822"/>
        <end position="1043"/>
    </location>
</feature>
<evidence type="ECO:0000256" key="4">
    <source>
        <dbReference type="SAM" id="Phobius"/>
    </source>
</evidence>
<dbReference type="InterPro" id="IPR003594">
    <property type="entry name" value="HATPase_dom"/>
</dbReference>
<keyword evidence="8" id="KW-1185">Reference proteome</keyword>
<dbReference type="EC" id="2.7.13.3" evidence="2"/>
<dbReference type="RefSeq" id="WP_106520828.1">
    <property type="nucleotide sequence ID" value="NZ_PYGD01000001.1"/>
</dbReference>
<dbReference type="SUPFAM" id="SSF47384">
    <property type="entry name" value="Homodimeric domain of signal transducing histidine kinase"/>
    <property type="match status" value="1"/>
</dbReference>
<gene>
    <name evidence="7" type="ORF">B0I18_101247</name>
</gene>
<dbReference type="InterPro" id="IPR015943">
    <property type="entry name" value="WD40/YVTN_repeat-like_dom_sf"/>
</dbReference>
<dbReference type="EMBL" id="PYGD01000001">
    <property type="protein sequence ID" value="PSK94096.1"/>
    <property type="molecule type" value="Genomic_DNA"/>
</dbReference>
<dbReference type="InterPro" id="IPR004358">
    <property type="entry name" value="Sig_transdc_His_kin-like_C"/>
</dbReference>
<reference evidence="7 8" key="1">
    <citation type="submission" date="2018-03" db="EMBL/GenBank/DDBJ databases">
        <title>Genomic Encyclopedia of Type Strains, Phase III (KMG-III): the genomes of soil and plant-associated and newly described type strains.</title>
        <authorList>
            <person name="Whitman W."/>
        </authorList>
    </citation>
    <scope>NUCLEOTIDE SEQUENCE [LARGE SCALE GENOMIC DNA]</scope>
    <source>
        <strain evidence="7 8">CGMCC 1.12700</strain>
    </source>
</reference>
<dbReference type="SMART" id="SM00387">
    <property type="entry name" value="HATPase_c"/>
    <property type="match status" value="1"/>
</dbReference>
<dbReference type="GO" id="GO:0000155">
    <property type="term" value="F:phosphorelay sensor kinase activity"/>
    <property type="evidence" value="ECO:0007669"/>
    <property type="project" value="InterPro"/>
</dbReference>
<dbReference type="AlphaFoldDB" id="A0A2P8DA45"/>
<accession>A0A2P8DA45</accession>
<dbReference type="PROSITE" id="PS50109">
    <property type="entry name" value="HIS_KIN"/>
    <property type="match status" value="1"/>
</dbReference>
<dbReference type="PANTHER" id="PTHR43547:SF2">
    <property type="entry name" value="HYBRID SIGNAL TRANSDUCTION HISTIDINE KINASE C"/>
    <property type="match status" value="1"/>
</dbReference>
<dbReference type="Gene3D" id="2.130.10.10">
    <property type="entry name" value="YVTN repeat-like/Quinoprotein amine dehydrogenase"/>
    <property type="match status" value="3"/>
</dbReference>
<keyword evidence="4" id="KW-1133">Transmembrane helix</keyword>
<feature type="transmembrane region" description="Helical" evidence="4">
    <location>
        <begin position="753"/>
        <end position="770"/>
    </location>
</feature>
<dbReference type="OrthoDB" id="8676692at2"/>
<evidence type="ECO:0000256" key="1">
    <source>
        <dbReference type="ARBA" id="ARBA00000085"/>
    </source>
</evidence>
<keyword evidence="4" id="KW-0812">Transmembrane</keyword>
<dbReference type="Gene3D" id="3.30.565.10">
    <property type="entry name" value="Histidine kinase-like ATPase, C-terminal domain"/>
    <property type="match status" value="1"/>
</dbReference>
<dbReference type="InterPro" id="IPR005467">
    <property type="entry name" value="His_kinase_dom"/>
</dbReference>
<dbReference type="Pfam" id="PF02518">
    <property type="entry name" value="HATPase_c"/>
    <property type="match status" value="1"/>
</dbReference>
<keyword evidence="3" id="KW-0597">Phosphoprotein</keyword>
<keyword evidence="7" id="KW-0418">Kinase</keyword>
<dbReference type="InterPro" id="IPR036890">
    <property type="entry name" value="HATPase_C_sf"/>
</dbReference>
<dbReference type="Gene3D" id="2.60.40.10">
    <property type="entry name" value="Immunoglobulins"/>
    <property type="match status" value="1"/>
</dbReference>
<dbReference type="PRINTS" id="PR00344">
    <property type="entry name" value="BCTRLSENSOR"/>
</dbReference>
<evidence type="ECO:0000313" key="8">
    <source>
        <dbReference type="Proteomes" id="UP000240572"/>
    </source>
</evidence>
<evidence type="ECO:0000256" key="2">
    <source>
        <dbReference type="ARBA" id="ARBA00012438"/>
    </source>
</evidence>
<evidence type="ECO:0000256" key="5">
    <source>
        <dbReference type="SAM" id="SignalP"/>
    </source>
</evidence>
<dbReference type="InterPro" id="IPR013783">
    <property type="entry name" value="Ig-like_fold"/>
</dbReference>
<feature type="chain" id="PRO_5015170726" description="histidine kinase" evidence="5">
    <location>
        <begin position="21"/>
        <end position="1050"/>
    </location>
</feature>
<protein>
    <recommendedName>
        <fullName evidence="2">histidine kinase</fullName>
        <ecNumber evidence="2">2.7.13.3</ecNumber>
    </recommendedName>
</protein>
<feature type="signal peptide" evidence="5">
    <location>
        <begin position="1"/>
        <end position="20"/>
    </location>
</feature>
<dbReference type="SUPFAM" id="SSF50969">
    <property type="entry name" value="YVTN repeat-like/Quinoprotein amine dehydrogenase"/>
    <property type="match status" value="1"/>
</dbReference>
<comment type="caution">
    <text evidence="7">The sequence shown here is derived from an EMBL/GenBank/DDBJ whole genome shotgun (WGS) entry which is preliminary data.</text>
</comment>
<dbReference type="PANTHER" id="PTHR43547">
    <property type="entry name" value="TWO-COMPONENT HISTIDINE KINASE"/>
    <property type="match status" value="1"/>
</dbReference>
<keyword evidence="7" id="KW-0808">Transferase</keyword>
<evidence type="ECO:0000256" key="3">
    <source>
        <dbReference type="ARBA" id="ARBA00022553"/>
    </source>
</evidence>
<keyword evidence="5" id="KW-0732">Signal</keyword>